<dbReference type="AlphaFoldDB" id="A0A1I6N2G7"/>
<gene>
    <name evidence="1" type="ORF">SAMN05421771_4349</name>
</gene>
<dbReference type="Proteomes" id="UP000199024">
    <property type="component" value="Unassembled WGS sequence"/>
</dbReference>
<sequence length="417" mass="46582">MRRVRRIVGWSLLTLFLIFLAICTTGEIRQRILVHRAAALLSDIHSLRLHQSDWNDAQRFIATWGRWGHYDGACTSEDCLYVVTLHDLSIPVNNNVAEWPSRMTYFLSAFRLLPRQWGGGLRLMQATFLVQNGAIVRSGVSIDMSQSPFAKGAQPVCCGAELIISARSQASLGMPESWQEEQRSRHPDYTTWRPGGCTFCLMGRVTYADSIPVEEAVKLSDFQLSCATRWSSCLTLEELDPAAHSWHLYEAPWGDPPEKTTSQQMPVGCALPLYALGRDADRIVSVEALEDGVSLGKDAEGVEHESSRVRVIAGLKGASPWPIDSTQRVLSSGSPYYDKVRKPAHLVKTQRYFLMLGNEEAASQDHISLENCGVVGEDTASDREVRRGMAMDDQLKGFEPTVSLEGFARHRSQPWDR</sequence>
<accession>A0A1I6N2G7</accession>
<keyword evidence="2" id="KW-1185">Reference proteome</keyword>
<proteinExistence type="predicted"/>
<reference evidence="1 2" key="1">
    <citation type="submission" date="2016-10" db="EMBL/GenBank/DDBJ databases">
        <authorList>
            <person name="de Groot N.N."/>
        </authorList>
    </citation>
    <scope>NUCLEOTIDE SEQUENCE [LARGE SCALE GENOMIC DNA]</scope>
    <source>
        <strain evidence="1 2">DSM 21001</strain>
    </source>
</reference>
<dbReference type="EMBL" id="FOZL01000003">
    <property type="protein sequence ID" value="SFS21998.1"/>
    <property type="molecule type" value="Genomic_DNA"/>
</dbReference>
<evidence type="ECO:0000313" key="1">
    <source>
        <dbReference type="EMBL" id="SFS21998.1"/>
    </source>
</evidence>
<name>A0A1I6N2G7_9BACT</name>
<organism evidence="1 2">
    <name type="scientific">Granulicella pectinivorans</name>
    <dbReference type="NCBI Taxonomy" id="474950"/>
    <lineage>
        <taxon>Bacteria</taxon>
        <taxon>Pseudomonadati</taxon>
        <taxon>Acidobacteriota</taxon>
        <taxon>Terriglobia</taxon>
        <taxon>Terriglobales</taxon>
        <taxon>Acidobacteriaceae</taxon>
        <taxon>Granulicella</taxon>
    </lineage>
</organism>
<evidence type="ECO:0000313" key="2">
    <source>
        <dbReference type="Proteomes" id="UP000199024"/>
    </source>
</evidence>
<protein>
    <submittedName>
        <fullName evidence="1">Uncharacterized protein</fullName>
    </submittedName>
</protein>